<feature type="compositionally biased region" description="Acidic residues" evidence="1">
    <location>
        <begin position="285"/>
        <end position="299"/>
    </location>
</feature>
<feature type="compositionally biased region" description="Basic and acidic residues" evidence="1">
    <location>
        <begin position="529"/>
        <end position="546"/>
    </location>
</feature>
<name>A0A699KKY5_TANCI</name>
<feature type="non-terminal residue" evidence="2">
    <location>
        <position position="1"/>
    </location>
</feature>
<feature type="region of interest" description="Disordered" evidence="1">
    <location>
        <begin position="509"/>
        <end position="625"/>
    </location>
</feature>
<feature type="non-terminal residue" evidence="2">
    <location>
        <position position="625"/>
    </location>
</feature>
<accession>A0A699KKY5</accession>
<reference evidence="2" key="1">
    <citation type="journal article" date="2019" name="Sci. Rep.">
        <title>Draft genome of Tanacetum cinerariifolium, the natural source of mosquito coil.</title>
        <authorList>
            <person name="Yamashiro T."/>
            <person name="Shiraishi A."/>
            <person name="Satake H."/>
            <person name="Nakayama K."/>
        </authorList>
    </citation>
    <scope>NUCLEOTIDE SEQUENCE</scope>
</reference>
<protein>
    <submittedName>
        <fullName evidence="2">Uncharacterized protein</fullName>
    </submittedName>
</protein>
<sequence length="625" mass="70095">HTNFKLEKKKFRVDMEVFHDILHICPRIFNQDFIAPPSEKELVTFIQELGYSSKCNMLSIIHTDQMHHPWRTFYGALIPGDMINQDIKDSKAFKTYYDFATRKVPPRKARKYKKVASPSRNLSHVKEAEPVKKAKRVKRPAKKSATAPTTGVVIKDTPGVSVSKKKAPAKGDIGKGIKLLSDATLLKEAQVPDNSKDKTTSTDEGTSTKPRVPNVPSYESDSDNESWGDSEDESNDINDDDDDDDNINDDDSEIEDDDANDAHESEKTNSYDDDENPSFTLKDFDGEEHDEKYESDDDYENVFEEEDDDLYKDTAIPETSTAHVATVPLTISMITPLPQLMTPSPAPTTVPTMILIPTLPDFSSLFGFDQRVSTLEMELSQLKQADHSAQLLKSVKSQLPTMVDDLLSTRIGYATRTALESYTKEFEKKAQEERKLYVDEVSDFATPVIQSTIIESLKNVVLVKSSSQPKSTYEAATSLTEFKLKKILLDKIKRSKSYQAAPEHRELYDGLKYEDPSAGSDRGLKKQKTSKEAKPPKGSKSKESKKSSSKGTNSEPKPSGKFVQAEESVFEIADTKMPQDQGGNTKDQPNVEATPMDDWFKKPNKPLTPDHAWNDGNSIDFIKPH</sequence>
<feature type="region of interest" description="Disordered" evidence="1">
    <location>
        <begin position="188"/>
        <end position="299"/>
    </location>
</feature>
<comment type="caution">
    <text evidence="2">The sequence shown here is derived from an EMBL/GenBank/DDBJ whole genome shotgun (WGS) entry which is preliminary data.</text>
</comment>
<evidence type="ECO:0000256" key="1">
    <source>
        <dbReference type="SAM" id="MobiDB-lite"/>
    </source>
</evidence>
<gene>
    <name evidence="2" type="ORF">Tci_665787</name>
</gene>
<feature type="region of interest" description="Disordered" evidence="1">
    <location>
        <begin position="116"/>
        <end position="155"/>
    </location>
</feature>
<dbReference type="EMBL" id="BKCJ010517880">
    <property type="protein sequence ID" value="GFA93815.1"/>
    <property type="molecule type" value="Genomic_DNA"/>
</dbReference>
<feature type="compositionally biased region" description="Acidic residues" evidence="1">
    <location>
        <begin position="220"/>
        <end position="259"/>
    </location>
</feature>
<feature type="compositionally biased region" description="Basic and acidic residues" evidence="1">
    <location>
        <begin position="260"/>
        <end position="270"/>
    </location>
</feature>
<evidence type="ECO:0000313" key="2">
    <source>
        <dbReference type="EMBL" id="GFA93815.1"/>
    </source>
</evidence>
<feature type="compositionally biased region" description="Basic residues" evidence="1">
    <location>
        <begin position="133"/>
        <end position="142"/>
    </location>
</feature>
<organism evidence="2">
    <name type="scientific">Tanacetum cinerariifolium</name>
    <name type="common">Dalmatian daisy</name>
    <name type="synonym">Chrysanthemum cinerariifolium</name>
    <dbReference type="NCBI Taxonomy" id="118510"/>
    <lineage>
        <taxon>Eukaryota</taxon>
        <taxon>Viridiplantae</taxon>
        <taxon>Streptophyta</taxon>
        <taxon>Embryophyta</taxon>
        <taxon>Tracheophyta</taxon>
        <taxon>Spermatophyta</taxon>
        <taxon>Magnoliopsida</taxon>
        <taxon>eudicotyledons</taxon>
        <taxon>Gunneridae</taxon>
        <taxon>Pentapetalae</taxon>
        <taxon>asterids</taxon>
        <taxon>campanulids</taxon>
        <taxon>Asterales</taxon>
        <taxon>Asteraceae</taxon>
        <taxon>Asteroideae</taxon>
        <taxon>Anthemideae</taxon>
        <taxon>Anthemidinae</taxon>
        <taxon>Tanacetum</taxon>
    </lineage>
</organism>
<dbReference type="AlphaFoldDB" id="A0A699KKY5"/>
<proteinExistence type="predicted"/>